<gene>
    <name evidence="4" type="ORF">SAMN04488509_101722</name>
</gene>
<dbReference type="SUPFAM" id="SSF56281">
    <property type="entry name" value="Metallo-hydrolase/oxidoreductase"/>
    <property type="match status" value="1"/>
</dbReference>
<feature type="domain" description="Metallo-beta-lactamase" evidence="2">
    <location>
        <begin position="13"/>
        <end position="239"/>
    </location>
</feature>
<evidence type="ECO:0000259" key="2">
    <source>
        <dbReference type="SMART" id="SM00849"/>
    </source>
</evidence>
<protein>
    <submittedName>
        <fullName evidence="4">Metallo-beta-lactamase family protein</fullName>
    </submittedName>
</protein>
<dbReference type="Gene3D" id="3.60.15.10">
    <property type="entry name" value="Ribonuclease Z/Hydroxyacylglutathione hydrolase-like"/>
    <property type="match status" value="1"/>
</dbReference>
<dbReference type="Pfam" id="PF10996">
    <property type="entry name" value="Beta-Casp"/>
    <property type="match status" value="1"/>
</dbReference>
<evidence type="ECO:0000256" key="1">
    <source>
        <dbReference type="ARBA" id="ARBA00022801"/>
    </source>
</evidence>
<dbReference type="EMBL" id="FNAG01000001">
    <property type="protein sequence ID" value="SDD20849.1"/>
    <property type="molecule type" value="Genomic_DNA"/>
</dbReference>
<accession>A0A1G6SVN4</accession>
<dbReference type="InterPro" id="IPR011108">
    <property type="entry name" value="RMMBL"/>
</dbReference>
<dbReference type="Pfam" id="PF00753">
    <property type="entry name" value="Lactamase_B"/>
    <property type="match status" value="1"/>
</dbReference>
<dbReference type="STRING" id="265719.SAMN04488509_101722"/>
<dbReference type="Pfam" id="PF07521">
    <property type="entry name" value="RMMBL"/>
    <property type="match status" value="1"/>
</dbReference>
<evidence type="ECO:0000313" key="5">
    <source>
        <dbReference type="Proteomes" id="UP000199603"/>
    </source>
</evidence>
<dbReference type="GO" id="GO:0016787">
    <property type="term" value="F:hydrolase activity"/>
    <property type="evidence" value="ECO:0007669"/>
    <property type="project" value="UniProtKB-KW"/>
</dbReference>
<reference evidence="4 5" key="1">
    <citation type="submission" date="2016-10" db="EMBL/GenBank/DDBJ databases">
        <authorList>
            <person name="de Groot N.N."/>
        </authorList>
    </citation>
    <scope>NUCLEOTIDE SEQUENCE [LARGE SCALE GENOMIC DNA]</scope>
    <source>
        <strain evidence="4 5">DSM 16957</strain>
    </source>
</reference>
<evidence type="ECO:0000259" key="3">
    <source>
        <dbReference type="SMART" id="SM01027"/>
    </source>
</evidence>
<dbReference type="PANTHER" id="PTHR11203:SF37">
    <property type="entry name" value="INTEGRATOR COMPLEX SUBUNIT 11"/>
    <property type="match status" value="1"/>
</dbReference>
<proteinExistence type="predicted"/>
<dbReference type="OrthoDB" id="9803916at2"/>
<keyword evidence="1" id="KW-0378">Hydrolase</keyword>
<dbReference type="GO" id="GO:0004521">
    <property type="term" value="F:RNA endonuclease activity"/>
    <property type="evidence" value="ECO:0007669"/>
    <property type="project" value="TreeGrafter"/>
</dbReference>
<dbReference type="PANTHER" id="PTHR11203">
    <property type="entry name" value="CLEAVAGE AND POLYADENYLATION SPECIFICITY FACTOR FAMILY MEMBER"/>
    <property type="match status" value="1"/>
</dbReference>
<sequence>MRITIHGAAGEVTGSCHLLEFGHQQVLLDMGMIQGGHEETQRNRDEFPFDLRKLDAVVISHAHIDHLGRLPLLVKRGYSGPVYTHRATADLARIMLEDSATLAAADAERDNRRKLRAGEEPDAEPLYSLGDVADALRLLRGLDYDEPAEILPGLTLTLRDAGHILGSASVSLTGETPKGKRTLVFSGDIGPRGTPIMRDPAPVPGADLVLLESTYGDRLHRSRDSTIDELGEVFDIAAHERGNVLIPAFAVGRSQELLYWMAENYERWHLDRWQIYLDSPMALKVTEVYARHKPLLDAPARAAWNGSGNPFGLPNLRLVSSVQDSQALNQRGGGCVIIAGSGMCNGGRIRHHLRHNLWRENAHVVFVGYQARGTLGRRLVDGADFVDIFGERIRVKARRHTVGGLSAHADQNGLSQWYGQIPQHPRVLLVHGEDEAREGLRVRLGEQYGCDVRVPQAGEQFDV</sequence>
<evidence type="ECO:0000313" key="4">
    <source>
        <dbReference type="EMBL" id="SDD20849.1"/>
    </source>
</evidence>
<organism evidence="4 5">
    <name type="scientific">Aquimonas voraii</name>
    <dbReference type="NCBI Taxonomy" id="265719"/>
    <lineage>
        <taxon>Bacteria</taxon>
        <taxon>Pseudomonadati</taxon>
        <taxon>Pseudomonadota</taxon>
        <taxon>Gammaproteobacteria</taxon>
        <taxon>Lysobacterales</taxon>
        <taxon>Lysobacteraceae</taxon>
        <taxon>Aquimonas</taxon>
    </lineage>
</organism>
<dbReference type="CDD" id="cd16295">
    <property type="entry name" value="TTHA0252-CPSF-like_MBL-fold"/>
    <property type="match status" value="1"/>
</dbReference>
<dbReference type="RefSeq" id="WP_091238921.1">
    <property type="nucleotide sequence ID" value="NZ_FNAG01000001.1"/>
</dbReference>
<name>A0A1G6SVN4_9GAMM</name>
<dbReference type="InterPro" id="IPR036866">
    <property type="entry name" value="RibonucZ/Hydroxyglut_hydro"/>
</dbReference>
<dbReference type="AlphaFoldDB" id="A0A1G6SVN4"/>
<dbReference type="InterPro" id="IPR001279">
    <property type="entry name" value="Metallo-B-lactamas"/>
</dbReference>
<dbReference type="InterPro" id="IPR022712">
    <property type="entry name" value="Beta_Casp"/>
</dbReference>
<keyword evidence="5" id="KW-1185">Reference proteome</keyword>
<feature type="domain" description="Beta-Casp" evidence="3">
    <location>
        <begin position="254"/>
        <end position="379"/>
    </location>
</feature>
<dbReference type="SMART" id="SM01027">
    <property type="entry name" value="Beta-Casp"/>
    <property type="match status" value="1"/>
</dbReference>
<dbReference type="Proteomes" id="UP000199603">
    <property type="component" value="Unassembled WGS sequence"/>
</dbReference>
<dbReference type="SMART" id="SM00849">
    <property type="entry name" value="Lactamase_B"/>
    <property type="match status" value="1"/>
</dbReference>
<dbReference type="Gene3D" id="3.40.50.10890">
    <property type="match status" value="1"/>
</dbReference>
<dbReference type="InterPro" id="IPR050698">
    <property type="entry name" value="MBL"/>
</dbReference>